<name>A0A2H3B2I8_9AGAR</name>
<dbReference type="EMBL" id="KZ293461">
    <property type="protein sequence ID" value="PBK63104.1"/>
    <property type="molecule type" value="Genomic_DNA"/>
</dbReference>
<accession>A0A2H3B2I8</accession>
<keyword evidence="2" id="KW-1185">Reference proteome</keyword>
<sequence length="416" mass="46700">MDFDCGTLVDAPYDFEGMLAVLDGYDACLSSAELCRCVFDGSHLYYRYQSRLVDILLDPASHSRFFDTVRSRFPRTDYSPERCPATEQRLSLIRPIPFSELIPIEIWGDSARQDGYGIDVVGGGTFRERGCDPGGRDKNPVATSVSVPATSKRVFTPMKPPEKRKGRTSETFDLKQSTVDKRIAVSRKAEPVLGSNHVPLQPVTQPYRPVGCRWSNNSCAFNATIFVLYNMWCAAPPEYKDALANFDNPWLRVMTTSFKKFIDGHYTLEEVRDYLRRGLHREFPNIFTFGTNTKGLEPLQRSHIYAITGTSTYSHPKNAALSSLGGSRRGMLQQFLDVCKERPISPSVSSCAVCGSAVVEGYRYMYAPPMLGVTVAFTETPPDDTIRIVIDNTVVVYRLAGIVYYGNCHFTARFRL</sequence>
<dbReference type="Proteomes" id="UP000218334">
    <property type="component" value="Unassembled WGS sequence"/>
</dbReference>
<protein>
    <submittedName>
        <fullName evidence="1">Uncharacterized protein</fullName>
    </submittedName>
</protein>
<reference evidence="2" key="1">
    <citation type="journal article" date="2017" name="Nat. Ecol. Evol.">
        <title>Genome expansion and lineage-specific genetic innovations in the forest pathogenic fungi Armillaria.</title>
        <authorList>
            <person name="Sipos G."/>
            <person name="Prasanna A.N."/>
            <person name="Walter M.C."/>
            <person name="O'Connor E."/>
            <person name="Balint B."/>
            <person name="Krizsan K."/>
            <person name="Kiss B."/>
            <person name="Hess J."/>
            <person name="Varga T."/>
            <person name="Slot J."/>
            <person name="Riley R."/>
            <person name="Boka B."/>
            <person name="Rigling D."/>
            <person name="Barry K."/>
            <person name="Lee J."/>
            <person name="Mihaltcheva S."/>
            <person name="LaButti K."/>
            <person name="Lipzen A."/>
            <person name="Waldron R."/>
            <person name="Moloney N.M."/>
            <person name="Sperisen C."/>
            <person name="Kredics L."/>
            <person name="Vagvoelgyi C."/>
            <person name="Patrignani A."/>
            <person name="Fitzpatrick D."/>
            <person name="Nagy I."/>
            <person name="Doyle S."/>
            <person name="Anderson J.B."/>
            <person name="Grigoriev I.V."/>
            <person name="Gueldener U."/>
            <person name="Muensterkoetter M."/>
            <person name="Nagy L.G."/>
        </authorList>
    </citation>
    <scope>NUCLEOTIDE SEQUENCE [LARGE SCALE GENOMIC DNA]</scope>
    <source>
        <strain evidence="2">28-4</strain>
    </source>
</reference>
<evidence type="ECO:0000313" key="1">
    <source>
        <dbReference type="EMBL" id="PBK63104.1"/>
    </source>
</evidence>
<gene>
    <name evidence="1" type="ORF">ARMSODRAFT_1024394</name>
</gene>
<evidence type="ECO:0000313" key="2">
    <source>
        <dbReference type="Proteomes" id="UP000218334"/>
    </source>
</evidence>
<dbReference type="AlphaFoldDB" id="A0A2H3B2I8"/>
<proteinExistence type="predicted"/>
<organism evidence="1 2">
    <name type="scientific">Armillaria solidipes</name>
    <dbReference type="NCBI Taxonomy" id="1076256"/>
    <lineage>
        <taxon>Eukaryota</taxon>
        <taxon>Fungi</taxon>
        <taxon>Dikarya</taxon>
        <taxon>Basidiomycota</taxon>
        <taxon>Agaricomycotina</taxon>
        <taxon>Agaricomycetes</taxon>
        <taxon>Agaricomycetidae</taxon>
        <taxon>Agaricales</taxon>
        <taxon>Marasmiineae</taxon>
        <taxon>Physalacriaceae</taxon>
        <taxon>Armillaria</taxon>
    </lineage>
</organism>